<proteinExistence type="inferred from homology"/>
<reference evidence="2" key="1">
    <citation type="submission" date="2015-09" db="EMBL/GenBank/DDBJ databases">
        <authorList>
            <consortium name="Pathogen Informatics"/>
        </authorList>
    </citation>
    <scope>NUCLEOTIDE SEQUENCE</scope>
    <source>
        <strain evidence="2">2789STDY5834896</strain>
    </source>
</reference>
<dbReference type="PANTHER" id="PTHR11215">
    <property type="entry name" value="METAL DEPENDENT HYDROLASE - RELATED"/>
    <property type="match status" value="1"/>
</dbReference>
<evidence type="ECO:0000256" key="1">
    <source>
        <dbReference type="ARBA" id="ARBA00010105"/>
    </source>
</evidence>
<dbReference type="InterPro" id="IPR003226">
    <property type="entry name" value="MYG1_exonuclease"/>
</dbReference>
<dbReference type="PANTHER" id="PTHR11215:SF1">
    <property type="entry name" value="MYG1 EXONUCLEASE"/>
    <property type="match status" value="1"/>
</dbReference>
<dbReference type="GO" id="GO:0005737">
    <property type="term" value="C:cytoplasm"/>
    <property type="evidence" value="ECO:0007669"/>
    <property type="project" value="TreeGrafter"/>
</dbReference>
<organism evidence="2">
    <name type="scientific">uncultured Anaerotruncus sp</name>
    <dbReference type="NCBI Taxonomy" id="905011"/>
    <lineage>
        <taxon>Bacteria</taxon>
        <taxon>Bacillati</taxon>
        <taxon>Bacillota</taxon>
        <taxon>Clostridia</taxon>
        <taxon>Eubacteriales</taxon>
        <taxon>Oscillospiraceae</taxon>
        <taxon>Anaerotruncus</taxon>
        <taxon>environmental samples</taxon>
    </lineage>
</organism>
<name>A0A1C6FXG0_9FIRM</name>
<accession>A0A1C6FXG0</accession>
<evidence type="ECO:0000313" key="2">
    <source>
        <dbReference type="EMBL" id="SCJ37707.1"/>
    </source>
</evidence>
<dbReference type="EMBL" id="FMHG01000001">
    <property type="protein sequence ID" value="SCJ37707.1"/>
    <property type="molecule type" value="Genomic_DNA"/>
</dbReference>
<protein>
    <submittedName>
        <fullName evidence="2">Uncharacterized conserved protein related to MYG1 family</fullName>
    </submittedName>
</protein>
<gene>
    <name evidence="2" type="ORF">SAMEA3545359_00145</name>
</gene>
<dbReference type="Pfam" id="PF03690">
    <property type="entry name" value="MYG1_exonuc"/>
    <property type="match status" value="1"/>
</dbReference>
<dbReference type="AlphaFoldDB" id="A0A1C6FXG0"/>
<sequence length="299" mass="32783">MMGPFYDTHSAPPIPAEALTHGGKFHADDVFGTALLQLLRPDIQVRRSFRVPADFAGLVYDIGGGPFDHHQKGAPVRPDGVPYAAFGLLWHAYGEILLQRFLPPMPTEQRRREALRFDEKFVQPLDLDDNTGCGSELAALIGDFNPAWDEDSGPDSAFWRAVAFADTVLRNRLHSIAGFCRAKALVEQALQQMQDGVVILPRFAPWKSVLSPSEAVFCVYPSQRGGWCAQGVPIEDGGGQLKCPFPLQWAGLEDEALQRTSGIGGLTFCHNNRFLIAATTRQDALAACRAAVQLRGQDK</sequence>
<comment type="similarity">
    <text evidence="1">Belongs to the MYG1 family.</text>
</comment>